<dbReference type="GO" id="GO:0005789">
    <property type="term" value="C:endoplasmic reticulum membrane"/>
    <property type="evidence" value="ECO:0007669"/>
    <property type="project" value="UniProtKB-SubCell"/>
</dbReference>
<dbReference type="EC" id="3.1.-.-" evidence="1"/>
<protein>
    <recommendedName>
        <fullName evidence="1">GPI inositol-deacylase</fullName>
        <ecNumber evidence="1">3.1.-.-</ecNumber>
    </recommendedName>
</protein>
<sequence length="375" mass="39874">MIIIGHSSCSLLAAALCVLLMVGTAAFAPSRGLPSSTCRGSLCFPPLPSPLSSIMESSPVGVNGSHDSSPTTTEPAASAITTPKKVAILLCPAQFCVPADYSSFLASIKCSPHLPPNTCVVASRVAPLPRTEWIKVAKQLPTKKFIDATLDVQVTLDWYFDAIEEALAELFAQAGEDVEICLVGHSIGGWVARAYLGGLSGSSTAVHRLTKERITSLVTLGTPHISPSSALIDQTRGLLRQIASSPSCSSQSLTDRGVQITCVSSSGLQGNIFTTELEQIVAATSYLPLTGKYNTKGDGIVPTDLAFMEPPARKVEIQQCFKTKSPVRHAHVLPTPWNLVDGSAASWSLPDEFVWYGSEGVLSQWLPYVSLTYKD</sequence>
<dbReference type="InterPro" id="IPR029058">
    <property type="entry name" value="AB_hydrolase_fold"/>
</dbReference>
<dbReference type="AlphaFoldDB" id="A0ABD3Q6F7"/>
<keyword evidence="1" id="KW-0813">Transport</keyword>
<keyword evidence="2" id="KW-0732">Signal</keyword>
<name>A0ABD3Q6F7_9STRA</name>
<dbReference type="Pfam" id="PF07819">
    <property type="entry name" value="PGAP1"/>
    <property type="match status" value="1"/>
</dbReference>
<gene>
    <name evidence="4" type="ORF">HJC23_013070</name>
</gene>
<feature type="chain" id="PRO_5044835609" description="GPI inositol-deacylase" evidence="2">
    <location>
        <begin position="27"/>
        <end position="375"/>
    </location>
</feature>
<evidence type="ECO:0000256" key="2">
    <source>
        <dbReference type="SAM" id="SignalP"/>
    </source>
</evidence>
<dbReference type="InterPro" id="IPR012908">
    <property type="entry name" value="PGAP1-ab_dom-like"/>
</dbReference>
<feature type="signal peptide" evidence="2">
    <location>
        <begin position="1"/>
        <end position="26"/>
    </location>
</feature>
<dbReference type="PANTHER" id="PTHR47909:SF2">
    <property type="entry name" value="GPI INOSITOL-DEACYLASE"/>
    <property type="match status" value="1"/>
</dbReference>
<keyword evidence="1" id="KW-0653">Protein transport</keyword>
<dbReference type="GO" id="GO:0015031">
    <property type="term" value="P:protein transport"/>
    <property type="evidence" value="ECO:0007669"/>
    <property type="project" value="UniProtKB-KW"/>
</dbReference>
<dbReference type="SUPFAM" id="SSF53474">
    <property type="entry name" value="alpha/beta-Hydrolases"/>
    <property type="match status" value="1"/>
</dbReference>
<keyword evidence="1" id="KW-0472">Membrane</keyword>
<dbReference type="PANTHER" id="PTHR47909">
    <property type="entry name" value="ALPHA/BETA-HYDROLASES SUPERFAMILY PROTEIN"/>
    <property type="match status" value="1"/>
</dbReference>
<keyword evidence="5" id="KW-1185">Reference proteome</keyword>
<evidence type="ECO:0000313" key="4">
    <source>
        <dbReference type="EMBL" id="KAL3796013.1"/>
    </source>
</evidence>
<feature type="domain" description="GPI inositol-deacylase PGAP1-like alpha/beta" evidence="3">
    <location>
        <begin position="161"/>
        <end position="269"/>
    </location>
</feature>
<comment type="function">
    <text evidence="1">Involved in inositol deacylation of GPI-anchored proteins which plays important roles in the quality control and ER-associated degradation of GPI-anchored proteins.</text>
</comment>
<evidence type="ECO:0000256" key="1">
    <source>
        <dbReference type="RuleBase" id="RU365011"/>
    </source>
</evidence>
<accession>A0ABD3Q6F7</accession>
<dbReference type="Gene3D" id="3.40.50.1820">
    <property type="entry name" value="alpha/beta hydrolase"/>
    <property type="match status" value="1"/>
</dbReference>
<proteinExistence type="inferred from homology"/>
<reference evidence="4 5" key="1">
    <citation type="journal article" date="2020" name="G3 (Bethesda)">
        <title>Improved Reference Genome for Cyclotella cryptica CCMP332, a Model for Cell Wall Morphogenesis, Salinity Adaptation, and Lipid Production in Diatoms (Bacillariophyta).</title>
        <authorList>
            <person name="Roberts W.R."/>
            <person name="Downey K.M."/>
            <person name="Ruck E.C."/>
            <person name="Traller J.C."/>
            <person name="Alverson A.J."/>
        </authorList>
    </citation>
    <scope>NUCLEOTIDE SEQUENCE [LARGE SCALE GENOMIC DNA]</scope>
    <source>
        <strain evidence="4 5">CCMP332</strain>
    </source>
</reference>
<dbReference type="Proteomes" id="UP001516023">
    <property type="component" value="Unassembled WGS sequence"/>
</dbReference>
<evidence type="ECO:0000313" key="5">
    <source>
        <dbReference type="Proteomes" id="UP001516023"/>
    </source>
</evidence>
<organism evidence="4 5">
    <name type="scientific">Cyclotella cryptica</name>
    <dbReference type="NCBI Taxonomy" id="29204"/>
    <lineage>
        <taxon>Eukaryota</taxon>
        <taxon>Sar</taxon>
        <taxon>Stramenopiles</taxon>
        <taxon>Ochrophyta</taxon>
        <taxon>Bacillariophyta</taxon>
        <taxon>Coscinodiscophyceae</taxon>
        <taxon>Thalassiosirophycidae</taxon>
        <taxon>Stephanodiscales</taxon>
        <taxon>Stephanodiscaceae</taxon>
        <taxon>Cyclotella</taxon>
    </lineage>
</organism>
<keyword evidence="1" id="KW-0378">Hydrolase</keyword>
<comment type="subcellular location">
    <subcellularLocation>
        <location evidence="1">Endoplasmic reticulum membrane</location>
    </subcellularLocation>
</comment>
<dbReference type="EMBL" id="JABMIG020000066">
    <property type="protein sequence ID" value="KAL3796013.1"/>
    <property type="molecule type" value="Genomic_DNA"/>
</dbReference>
<evidence type="ECO:0000259" key="3">
    <source>
        <dbReference type="Pfam" id="PF07819"/>
    </source>
</evidence>
<comment type="similarity">
    <text evidence="1">Belongs to the GPI inositol-deacylase family.</text>
</comment>
<keyword evidence="1" id="KW-0256">Endoplasmic reticulum</keyword>
<dbReference type="GO" id="GO:0016787">
    <property type="term" value="F:hydrolase activity"/>
    <property type="evidence" value="ECO:0007669"/>
    <property type="project" value="UniProtKB-KW"/>
</dbReference>
<comment type="caution">
    <text evidence="4">The sequence shown here is derived from an EMBL/GenBank/DDBJ whole genome shotgun (WGS) entry which is preliminary data.</text>
</comment>